<organism evidence="1 2">
    <name type="scientific">Thermosporothrix hazakensis</name>
    <dbReference type="NCBI Taxonomy" id="644383"/>
    <lineage>
        <taxon>Bacteria</taxon>
        <taxon>Bacillati</taxon>
        <taxon>Chloroflexota</taxon>
        <taxon>Ktedonobacteria</taxon>
        <taxon>Ktedonobacterales</taxon>
        <taxon>Thermosporotrichaceae</taxon>
        <taxon>Thermosporothrix</taxon>
    </lineage>
</organism>
<dbReference type="EMBL" id="QKUF01000008">
    <property type="protein sequence ID" value="PZW29582.1"/>
    <property type="molecule type" value="Genomic_DNA"/>
</dbReference>
<reference evidence="1 2" key="1">
    <citation type="submission" date="2018-06" db="EMBL/GenBank/DDBJ databases">
        <title>Genomic Encyclopedia of Archaeal and Bacterial Type Strains, Phase II (KMG-II): from individual species to whole genera.</title>
        <authorList>
            <person name="Goeker M."/>
        </authorList>
    </citation>
    <scope>NUCLEOTIDE SEQUENCE [LARGE SCALE GENOMIC DNA]</scope>
    <source>
        <strain evidence="1 2">ATCC BAA-1881</strain>
    </source>
</reference>
<evidence type="ECO:0000313" key="1">
    <source>
        <dbReference type="EMBL" id="PZW29582.1"/>
    </source>
</evidence>
<keyword evidence="2" id="KW-1185">Reference proteome</keyword>
<gene>
    <name evidence="1" type="ORF">EI42_02878</name>
</gene>
<accession>A0A326U7T8</accession>
<evidence type="ECO:0000313" key="2">
    <source>
        <dbReference type="Proteomes" id="UP000248806"/>
    </source>
</evidence>
<name>A0A326U7T8_THEHA</name>
<protein>
    <submittedName>
        <fullName evidence="1">Uncharacterized protein</fullName>
    </submittedName>
</protein>
<dbReference type="AlphaFoldDB" id="A0A326U7T8"/>
<dbReference type="Proteomes" id="UP000248806">
    <property type="component" value="Unassembled WGS sequence"/>
</dbReference>
<sequence length="123" mass="14836">MNIRVRLRVRVRKRSCFEPGEQNVYVYGYVYVNEQNVYVYGYVYVYLFEILLLKDVHVYLSELEFSCSREQLRFRTRIRKIYYCFGNHVYVHVLGQSSFARVYVHVNIYVYVLDGSLLVNTCT</sequence>
<comment type="caution">
    <text evidence="1">The sequence shown here is derived from an EMBL/GenBank/DDBJ whole genome shotgun (WGS) entry which is preliminary data.</text>
</comment>
<proteinExistence type="predicted"/>